<evidence type="ECO:0000256" key="1">
    <source>
        <dbReference type="SAM" id="Phobius"/>
    </source>
</evidence>
<reference evidence="2 3" key="1">
    <citation type="submission" date="2024-11" db="EMBL/GenBank/DDBJ databases">
        <title>Adaptive evolution of stress response genes in parasites aligns with host niche diversity.</title>
        <authorList>
            <person name="Hahn C."/>
            <person name="Resl P."/>
        </authorList>
    </citation>
    <scope>NUCLEOTIDE SEQUENCE [LARGE SCALE GENOMIC DNA]</scope>
    <source>
        <strain evidence="2">EGGRZ-B1_66</strain>
        <tissue evidence="2">Body</tissue>
    </source>
</reference>
<feature type="transmembrane region" description="Helical" evidence="1">
    <location>
        <begin position="85"/>
        <end position="106"/>
    </location>
</feature>
<keyword evidence="1" id="KW-1133">Transmembrane helix</keyword>
<dbReference type="Proteomes" id="UP001626550">
    <property type="component" value="Unassembled WGS sequence"/>
</dbReference>
<feature type="transmembrane region" description="Helical" evidence="1">
    <location>
        <begin position="193"/>
        <end position="211"/>
    </location>
</feature>
<keyword evidence="1" id="KW-0812">Transmembrane</keyword>
<proteinExistence type="predicted"/>
<comment type="caution">
    <text evidence="2">The sequence shown here is derived from an EMBL/GenBank/DDBJ whole genome shotgun (WGS) entry which is preliminary data.</text>
</comment>
<sequence>MSPLEIIIQLSGLCFSLVMYIFYAEGWWRPSMYFNCFQSDTLHPHNDRVAISCDVTYMFLPLWFADVLNTKKPQSKTNFSTKPVSFARLCALLFYSLFFSICLFLFKVLLCQTLIAEWTSVFDSRDTSLHDVISDHVPEFERSQLLNRNHSVLDFSWFVSLVNRNSSFIDRLIGRSSKTNINHDTVRTMRHSALFFPLYSLMFLIAFAYKIDICARPVN</sequence>
<keyword evidence="1" id="KW-0472">Membrane</keyword>
<protein>
    <recommendedName>
        <fullName evidence="4">Vomeronasal type-1 receptor</fullName>
    </recommendedName>
</protein>
<accession>A0ABD2PYM7</accession>
<feature type="transmembrane region" description="Helical" evidence="1">
    <location>
        <begin position="6"/>
        <end position="28"/>
    </location>
</feature>
<gene>
    <name evidence="2" type="ORF">Ciccas_009230</name>
</gene>
<keyword evidence="3" id="KW-1185">Reference proteome</keyword>
<evidence type="ECO:0008006" key="4">
    <source>
        <dbReference type="Google" id="ProtNLM"/>
    </source>
</evidence>
<dbReference type="EMBL" id="JBJKFK010001813">
    <property type="protein sequence ID" value="KAL3312183.1"/>
    <property type="molecule type" value="Genomic_DNA"/>
</dbReference>
<evidence type="ECO:0000313" key="3">
    <source>
        <dbReference type="Proteomes" id="UP001626550"/>
    </source>
</evidence>
<evidence type="ECO:0000313" key="2">
    <source>
        <dbReference type="EMBL" id="KAL3312183.1"/>
    </source>
</evidence>
<name>A0ABD2PYM7_9PLAT</name>
<dbReference type="AlphaFoldDB" id="A0ABD2PYM7"/>
<organism evidence="2 3">
    <name type="scientific">Cichlidogyrus casuarinus</name>
    <dbReference type="NCBI Taxonomy" id="1844966"/>
    <lineage>
        <taxon>Eukaryota</taxon>
        <taxon>Metazoa</taxon>
        <taxon>Spiralia</taxon>
        <taxon>Lophotrochozoa</taxon>
        <taxon>Platyhelminthes</taxon>
        <taxon>Monogenea</taxon>
        <taxon>Monopisthocotylea</taxon>
        <taxon>Dactylogyridea</taxon>
        <taxon>Ancyrocephalidae</taxon>
        <taxon>Cichlidogyrus</taxon>
    </lineage>
</organism>